<dbReference type="PATRIC" id="fig|1341181.4.peg.3080"/>
<keyword evidence="3" id="KW-1185">Reference proteome</keyword>
<dbReference type="STRING" id="1341181.FLJC2902T_31330"/>
<dbReference type="OrthoDB" id="1425482at2"/>
<dbReference type="Proteomes" id="UP000018004">
    <property type="component" value="Unassembled WGS sequence"/>
</dbReference>
<evidence type="ECO:0000313" key="3">
    <source>
        <dbReference type="Proteomes" id="UP000018004"/>
    </source>
</evidence>
<evidence type="ECO:0000256" key="1">
    <source>
        <dbReference type="SAM" id="Phobius"/>
    </source>
</evidence>
<feature type="transmembrane region" description="Helical" evidence="1">
    <location>
        <begin position="200"/>
        <end position="221"/>
    </location>
</feature>
<organism evidence="2 3">
    <name type="scientific">Flavobacterium limnosediminis JC2902</name>
    <dbReference type="NCBI Taxonomy" id="1341181"/>
    <lineage>
        <taxon>Bacteria</taxon>
        <taxon>Pseudomonadati</taxon>
        <taxon>Bacteroidota</taxon>
        <taxon>Flavobacteriia</taxon>
        <taxon>Flavobacteriales</taxon>
        <taxon>Flavobacteriaceae</taxon>
        <taxon>Flavobacterium</taxon>
    </lineage>
</organism>
<gene>
    <name evidence="2" type="ORF">FLJC2902T_31330</name>
</gene>
<evidence type="ECO:0000313" key="2">
    <source>
        <dbReference type="EMBL" id="ESU25325.1"/>
    </source>
</evidence>
<proteinExistence type="predicted"/>
<name>V6SLP6_9FLAO</name>
<reference evidence="2 3" key="1">
    <citation type="submission" date="2013-08" db="EMBL/GenBank/DDBJ databases">
        <title>Flavobacterium limnosediminis JC2902 genome sequencing.</title>
        <authorList>
            <person name="Lee K."/>
            <person name="Yi H."/>
            <person name="Park S."/>
            <person name="Chun J."/>
        </authorList>
    </citation>
    <scope>NUCLEOTIDE SEQUENCE [LARGE SCALE GENOMIC DNA]</scope>
    <source>
        <strain evidence="2 3">JC2902</strain>
    </source>
</reference>
<keyword evidence="1" id="KW-0812">Transmembrane</keyword>
<feature type="transmembrane region" description="Helical" evidence="1">
    <location>
        <begin position="169"/>
        <end position="188"/>
    </location>
</feature>
<dbReference type="AlphaFoldDB" id="V6SLP6"/>
<keyword evidence="1" id="KW-1133">Transmembrane helix</keyword>
<keyword evidence="1" id="KW-0472">Membrane</keyword>
<dbReference type="EMBL" id="AVGG01000031">
    <property type="protein sequence ID" value="ESU25325.1"/>
    <property type="molecule type" value="Genomic_DNA"/>
</dbReference>
<comment type="caution">
    <text evidence="2">The sequence shown here is derived from an EMBL/GenBank/DDBJ whole genome shotgun (WGS) entry which is preliminary data.</text>
</comment>
<dbReference type="RefSeq" id="WP_023580664.1">
    <property type="nucleotide sequence ID" value="NZ_AVGG01000031.1"/>
</dbReference>
<sequence>MLLKKTNIHEKLISQRKKSGCYPDPLTSVRILLAEDENKRVAIRKKLRSGSVSKNNAFIFDLLETDRIFHISQIKATCIDYRLRFLDSNLYKVPFPEEVITEIKHLEKAHHTELGNFKLMAPSKVFELKKYDDPILFAPIGNGYYYLIHKWGNDLHPLRKWLVLPFRNILNLLLFFILLSLTTCFLLPSDFYGVELTGNMKLVSFLFIFKYWCAIGLYYAVAKGKNFNTAIWNSNFEG</sequence>
<accession>V6SLP6</accession>
<protein>
    <submittedName>
        <fullName evidence="2">Uncharacterized protein</fullName>
    </submittedName>
</protein>
<dbReference type="eggNOG" id="ENOG502ZA02">
    <property type="taxonomic scope" value="Bacteria"/>
</dbReference>